<organism evidence="2 3">
    <name type="scientific">Thalassobaculum litoreum DSM 18839</name>
    <dbReference type="NCBI Taxonomy" id="1123362"/>
    <lineage>
        <taxon>Bacteria</taxon>
        <taxon>Pseudomonadati</taxon>
        <taxon>Pseudomonadota</taxon>
        <taxon>Alphaproteobacteria</taxon>
        <taxon>Rhodospirillales</taxon>
        <taxon>Thalassobaculaceae</taxon>
        <taxon>Thalassobaculum</taxon>
    </lineage>
</organism>
<dbReference type="InterPro" id="IPR021484">
    <property type="entry name" value="DUF3137"/>
</dbReference>
<keyword evidence="1" id="KW-1133">Transmembrane helix</keyword>
<evidence type="ECO:0000313" key="2">
    <source>
        <dbReference type="EMBL" id="SDF43884.1"/>
    </source>
</evidence>
<comment type="caution">
    <text evidence="2">The sequence shown here is derived from an EMBL/GenBank/DDBJ whole genome shotgun (WGS) entry which is preliminary data.</text>
</comment>
<feature type="transmembrane region" description="Helical" evidence="1">
    <location>
        <begin position="79"/>
        <end position="99"/>
    </location>
</feature>
<dbReference type="AlphaFoldDB" id="A0A8G2BG79"/>
<dbReference type="RefSeq" id="WP_215906054.1">
    <property type="nucleotide sequence ID" value="NZ_FNBW01000003.1"/>
</dbReference>
<evidence type="ECO:0000313" key="3">
    <source>
        <dbReference type="Proteomes" id="UP000198615"/>
    </source>
</evidence>
<sequence length="343" mass="37440">MAQVPVGRMPAIAEDRPWLKGARVFVQQTLWPGLEALDADYPGREKPDYRKRYLQAATFFGCFVAAVLGSAAIHPFLAFPVFLGGIISLFVIGALMGSGQPAEQVAKARAMEKRVVADIAGFLGFTYRPDATGEAAGDARADLRDAGVLPYEPEHCHWSEGLRVTGDGYAADVWDLVVSQYGPEVRDQNTPFEGMAVRIAPTRKQIAGNVVGIGRQTFFRRATGPVWIGSGERPEYEPVDLESLEFEQRFTVFATDQVGARYLLTPAFMARLVGMTEVVGCDAAHFVCVDSHLTLLFDTRSDPFEIGNGKTLCDAASVERVFAELSSILDLAEALNLDSRTRV</sequence>
<dbReference type="Pfam" id="PF11335">
    <property type="entry name" value="DUF3137"/>
    <property type="match status" value="1"/>
</dbReference>
<evidence type="ECO:0000256" key="1">
    <source>
        <dbReference type="SAM" id="Phobius"/>
    </source>
</evidence>
<keyword evidence="3" id="KW-1185">Reference proteome</keyword>
<protein>
    <recommendedName>
        <fullName evidence="4">DUF3137 domain-containing protein</fullName>
    </recommendedName>
</protein>
<evidence type="ECO:0008006" key="4">
    <source>
        <dbReference type="Google" id="ProtNLM"/>
    </source>
</evidence>
<feature type="transmembrane region" description="Helical" evidence="1">
    <location>
        <begin position="53"/>
        <end position="73"/>
    </location>
</feature>
<keyword evidence="1" id="KW-0472">Membrane</keyword>
<dbReference type="EMBL" id="FNBW01000003">
    <property type="protein sequence ID" value="SDF43884.1"/>
    <property type="molecule type" value="Genomic_DNA"/>
</dbReference>
<reference evidence="2 3" key="1">
    <citation type="submission" date="2016-10" db="EMBL/GenBank/DDBJ databases">
        <authorList>
            <person name="Varghese N."/>
            <person name="Submissions S."/>
        </authorList>
    </citation>
    <scope>NUCLEOTIDE SEQUENCE [LARGE SCALE GENOMIC DNA]</scope>
    <source>
        <strain evidence="2 3">DSM 18839</strain>
    </source>
</reference>
<keyword evidence="1" id="KW-0812">Transmembrane</keyword>
<name>A0A8G2BG79_9PROT</name>
<proteinExistence type="predicted"/>
<accession>A0A8G2BG79</accession>
<gene>
    <name evidence="2" type="ORF">SAMN05660686_01354</name>
</gene>
<dbReference type="Proteomes" id="UP000198615">
    <property type="component" value="Unassembled WGS sequence"/>
</dbReference>